<keyword evidence="2" id="KW-0732">Signal</keyword>
<accession>A0A7G9GYT7</accession>
<dbReference type="Pfam" id="PF01522">
    <property type="entry name" value="Polysacc_deac_1"/>
    <property type="match status" value="1"/>
</dbReference>
<dbReference type="SUPFAM" id="SSF53756">
    <property type="entry name" value="UDP-Glycosyltransferase/glycogen phosphorylase"/>
    <property type="match status" value="1"/>
</dbReference>
<dbReference type="KEGG" id="fho:H9Q81_03825"/>
<dbReference type="Proteomes" id="UP000515913">
    <property type="component" value="Chromosome"/>
</dbReference>
<keyword evidence="5" id="KW-1185">Reference proteome</keyword>
<dbReference type="RefSeq" id="WP_187423173.1">
    <property type="nucleotide sequence ID" value="NZ_CP060637.1"/>
</dbReference>
<dbReference type="Pfam" id="PF13439">
    <property type="entry name" value="Glyco_transf_4"/>
    <property type="match status" value="1"/>
</dbReference>
<dbReference type="GO" id="GO:0005975">
    <property type="term" value="P:carbohydrate metabolic process"/>
    <property type="evidence" value="ECO:0007669"/>
    <property type="project" value="InterPro"/>
</dbReference>
<dbReference type="PROSITE" id="PS51677">
    <property type="entry name" value="NODB"/>
    <property type="match status" value="1"/>
</dbReference>
<sequence>MNILMALSQLEVTGAEVYAVTLSNELINKGNNVIIVSDTLTKKTNAEYIPINFNKRNFFQRIKQISQLLRIIKEKDIQVVHAHSRASSWSCAIACKIAKIPLITTIHGRQPVHLSRKIFKALGNETIAICENVKTHLNKELKVNNNKITVLRNPIDCSLYEFNSKNLQKNIKTISIIGRLSGPKGEVTYSLLEKLSSIENIKIQVIGGKTIPDKFNIFKNNNKIEFLGYINDVNCKIKNSDLIIGAGRVAIEAILSGRPLIAVGEAKYIGLITPKTLKDGLESNFGDINWQNTQQFNWDTLPTDISQGLNMTETDLEILRKEIYNEFNLTTIVDSFEKLYARAYVKIKKYEIPVIMYHRVIKDKSESGVHGIYVTTEQFEKHLKYLKENNYQTITFKDLTNNKYKQRFNKGNKFVILTFDDGYEDNYTYAYPLLKKYGFKSVIFLVSNLNYNKWDVDSKQNPEKQFDLMNFDMIKEMEEYGIEFGGHTKTHPKLSAIPLDKAATEILESKSILEKKLGHKLVSFAYPYGLLNDQVKDIVANSGYEFAVATDSGDICFSEDLFKIRRIGIFSTNSLFTFKRKVSGKYNFIKIKREAKENKKQNKL</sequence>
<feature type="domain" description="NodB homology" evidence="3">
    <location>
        <begin position="413"/>
        <end position="604"/>
    </location>
</feature>
<dbReference type="CDD" id="cd03819">
    <property type="entry name" value="GT4_WavL-like"/>
    <property type="match status" value="1"/>
</dbReference>
<dbReference type="EMBL" id="CP060637">
    <property type="protein sequence ID" value="QNM15969.1"/>
    <property type="molecule type" value="Genomic_DNA"/>
</dbReference>
<dbReference type="Gene3D" id="3.20.20.370">
    <property type="entry name" value="Glycoside hydrolase/deacetylase"/>
    <property type="match status" value="1"/>
</dbReference>
<dbReference type="GO" id="GO:0005576">
    <property type="term" value="C:extracellular region"/>
    <property type="evidence" value="ECO:0007669"/>
    <property type="project" value="UniProtKB-SubCell"/>
</dbReference>
<dbReference type="PANTHER" id="PTHR34216:SF3">
    <property type="entry name" value="POLY-BETA-1,6-N-ACETYL-D-GLUCOSAMINE N-DEACETYLASE"/>
    <property type="match status" value="1"/>
</dbReference>
<gene>
    <name evidence="4" type="ORF">H9Q81_03825</name>
</gene>
<dbReference type="InterPro" id="IPR051398">
    <property type="entry name" value="Polysacch_Deacetylase"/>
</dbReference>
<dbReference type="SUPFAM" id="SSF88713">
    <property type="entry name" value="Glycoside hydrolase/deacetylase"/>
    <property type="match status" value="1"/>
</dbReference>
<evidence type="ECO:0000313" key="4">
    <source>
        <dbReference type="EMBL" id="QNM15969.1"/>
    </source>
</evidence>
<dbReference type="InterPro" id="IPR011330">
    <property type="entry name" value="Glyco_hydro/deAcase_b/a-brl"/>
</dbReference>
<name>A0A7G9GYT7_9FUSO</name>
<dbReference type="Gene3D" id="3.40.50.2000">
    <property type="entry name" value="Glycogen Phosphorylase B"/>
    <property type="match status" value="2"/>
</dbReference>
<evidence type="ECO:0000256" key="1">
    <source>
        <dbReference type="ARBA" id="ARBA00004613"/>
    </source>
</evidence>
<dbReference type="GO" id="GO:0016810">
    <property type="term" value="F:hydrolase activity, acting on carbon-nitrogen (but not peptide) bonds"/>
    <property type="evidence" value="ECO:0007669"/>
    <property type="project" value="InterPro"/>
</dbReference>
<dbReference type="CDD" id="cd10918">
    <property type="entry name" value="CE4_NodB_like_5s_6s"/>
    <property type="match status" value="1"/>
</dbReference>
<dbReference type="PANTHER" id="PTHR34216">
    <property type="match status" value="1"/>
</dbReference>
<proteinExistence type="predicted"/>
<evidence type="ECO:0000313" key="5">
    <source>
        <dbReference type="Proteomes" id="UP000515913"/>
    </source>
</evidence>
<evidence type="ECO:0000256" key="2">
    <source>
        <dbReference type="ARBA" id="ARBA00022729"/>
    </source>
</evidence>
<organism evidence="4 5">
    <name type="scientific">Fusobacterium hominis</name>
    <dbReference type="NCBI Taxonomy" id="2764326"/>
    <lineage>
        <taxon>Bacteria</taxon>
        <taxon>Fusobacteriati</taxon>
        <taxon>Fusobacteriota</taxon>
        <taxon>Fusobacteriia</taxon>
        <taxon>Fusobacteriales</taxon>
        <taxon>Fusobacteriaceae</taxon>
        <taxon>Fusobacterium</taxon>
    </lineage>
</organism>
<evidence type="ECO:0000259" key="3">
    <source>
        <dbReference type="PROSITE" id="PS51677"/>
    </source>
</evidence>
<comment type="subcellular location">
    <subcellularLocation>
        <location evidence="1">Secreted</location>
    </subcellularLocation>
</comment>
<dbReference type="AlphaFoldDB" id="A0A7G9GYT7"/>
<dbReference type="InterPro" id="IPR002509">
    <property type="entry name" value="NODB_dom"/>
</dbReference>
<protein>
    <submittedName>
        <fullName evidence="4">Polysaccharide deacetylase family protein</fullName>
    </submittedName>
</protein>
<reference evidence="4 5" key="1">
    <citation type="submission" date="2020-08" db="EMBL/GenBank/DDBJ databases">
        <authorList>
            <person name="Liu C."/>
            <person name="Sun Q."/>
        </authorList>
    </citation>
    <scope>NUCLEOTIDE SEQUENCE [LARGE SCALE GENOMIC DNA]</scope>
    <source>
        <strain evidence="4 5">NSJ-57</strain>
    </source>
</reference>
<dbReference type="InterPro" id="IPR028098">
    <property type="entry name" value="Glyco_trans_4-like_N"/>
</dbReference>